<proteinExistence type="predicted"/>
<comment type="caution">
    <text evidence="1">The sequence shown here is derived from an EMBL/GenBank/DDBJ whole genome shotgun (WGS) entry which is preliminary data.</text>
</comment>
<dbReference type="Proteomes" id="UP000649617">
    <property type="component" value="Unassembled WGS sequence"/>
</dbReference>
<protein>
    <submittedName>
        <fullName evidence="1">Snapc3 protein</fullName>
    </submittedName>
</protein>
<accession>A0A812MWX3</accession>
<feature type="non-terminal residue" evidence="1">
    <location>
        <position position="1"/>
    </location>
</feature>
<evidence type="ECO:0000313" key="2">
    <source>
        <dbReference type="Proteomes" id="UP000649617"/>
    </source>
</evidence>
<organism evidence="1 2">
    <name type="scientific">Symbiodinium pilosum</name>
    <name type="common">Dinoflagellate</name>
    <dbReference type="NCBI Taxonomy" id="2952"/>
    <lineage>
        <taxon>Eukaryota</taxon>
        <taxon>Sar</taxon>
        <taxon>Alveolata</taxon>
        <taxon>Dinophyceae</taxon>
        <taxon>Suessiales</taxon>
        <taxon>Symbiodiniaceae</taxon>
        <taxon>Symbiodinium</taxon>
    </lineage>
</organism>
<keyword evidence="2" id="KW-1185">Reference proteome</keyword>
<gene>
    <name evidence="1" type="primary">Snapc3</name>
    <name evidence="1" type="ORF">SPIL2461_LOCUS6370</name>
</gene>
<evidence type="ECO:0000313" key="1">
    <source>
        <dbReference type="EMBL" id="CAE7283707.1"/>
    </source>
</evidence>
<dbReference type="EMBL" id="CAJNIZ010009557">
    <property type="protein sequence ID" value="CAE7283707.1"/>
    <property type="molecule type" value="Genomic_DNA"/>
</dbReference>
<dbReference type="AlphaFoldDB" id="A0A812MWX3"/>
<dbReference type="OrthoDB" id="430492at2759"/>
<name>A0A812MWX3_SYMPI</name>
<reference evidence="1" key="1">
    <citation type="submission" date="2021-02" db="EMBL/GenBank/DDBJ databases">
        <authorList>
            <person name="Dougan E. K."/>
            <person name="Rhodes N."/>
            <person name="Thang M."/>
            <person name="Chan C."/>
        </authorList>
    </citation>
    <scope>NUCLEOTIDE SEQUENCE</scope>
</reference>
<sequence>MGFVSWPLSLRHADESELDSEDYLDQWGQELTEFPSSRLVEFSQFGARNRGGPMLMMAKGMAAPMALMESAPVPPGAHAMVAEASMDMEADSAAPQAGSGNGAQVTLRKRFAKLVALNRALLEPGLNSWKTHVRLPQDLSTYVIRVVAVSHEDSGGWSWGSAESSVQTSQPVYGKPLLPRILRFLDVCRMGVAIQAVNGEAPRPLVVEAVNVQNLRVLDEAEQAITMTSTSTEVRFTFASDVAVGPAYIVFNIKDAETKAVLDSVAANVNVEVQQQGLRMASTTSIRANASQASVRKEAIAPLNAVPGSGEMSFSASVGFQAPLLQAILELAPRSYDNWQPLGEDLLALLLGGLILHVGYGLE</sequence>